<gene>
    <name evidence="5" type="ORF">IAB04_04195</name>
</gene>
<evidence type="ECO:0000256" key="2">
    <source>
        <dbReference type="SAM" id="MobiDB-lite"/>
    </source>
</evidence>
<feature type="chain" id="PRO_5038646666" evidence="3">
    <location>
        <begin position="22"/>
        <end position="706"/>
    </location>
</feature>
<keyword evidence="3" id="KW-0732">Signal</keyword>
<dbReference type="AlphaFoldDB" id="A0A9D1LV09"/>
<keyword evidence="1" id="KW-0677">Repeat</keyword>
<feature type="region of interest" description="Disordered" evidence="2">
    <location>
        <begin position="265"/>
        <end position="286"/>
    </location>
</feature>
<name>A0A9D1LV09_9FIRM</name>
<dbReference type="PROSITE" id="PS51272">
    <property type="entry name" value="SLH"/>
    <property type="match status" value="1"/>
</dbReference>
<dbReference type="InterPro" id="IPR001119">
    <property type="entry name" value="SLH_dom"/>
</dbReference>
<comment type="caution">
    <text evidence="5">The sequence shown here is derived from an EMBL/GenBank/DDBJ whole genome shotgun (WGS) entry which is preliminary data.</text>
</comment>
<evidence type="ECO:0000259" key="4">
    <source>
        <dbReference type="PROSITE" id="PS51272"/>
    </source>
</evidence>
<reference evidence="5" key="1">
    <citation type="submission" date="2020-10" db="EMBL/GenBank/DDBJ databases">
        <authorList>
            <person name="Gilroy R."/>
        </authorList>
    </citation>
    <scope>NUCLEOTIDE SEQUENCE</scope>
    <source>
        <strain evidence="5">ChiSjej4B22-9803</strain>
    </source>
</reference>
<evidence type="ECO:0000313" key="5">
    <source>
        <dbReference type="EMBL" id="HIU48539.1"/>
    </source>
</evidence>
<evidence type="ECO:0000256" key="1">
    <source>
        <dbReference type="ARBA" id="ARBA00022737"/>
    </source>
</evidence>
<feature type="domain" description="SLH" evidence="4">
    <location>
        <begin position="652"/>
        <end position="706"/>
    </location>
</feature>
<dbReference type="EMBL" id="DVND01000110">
    <property type="protein sequence ID" value="HIU48539.1"/>
    <property type="molecule type" value="Genomic_DNA"/>
</dbReference>
<dbReference type="Proteomes" id="UP000824111">
    <property type="component" value="Unassembled WGS sequence"/>
</dbReference>
<reference evidence="5" key="2">
    <citation type="journal article" date="2021" name="PeerJ">
        <title>Extensive microbial diversity within the chicken gut microbiome revealed by metagenomics and culture.</title>
        <authorList>
            <person name="Gilroy R."/>
            <person name="Ravi A."/>
            <person name="Getino M."/>
            <person name="Pursley I."/>
            <person name="Horton D.L."/>
            <person name="Alikhan N.F."/>
            <person name="Baker D."/>
            <person name="Gharbi K."/>
            <person name="Hall N."/>
            <person name="Watson M."/>
            <person name="Adriaenssens E.M."/>
            <person name="Foster-Nyarko E."/>
            <person name="Jarju S."/>
            <person name="Secka A."/>
            <person name="Antonio M."/>
            <person name="Oren A."/>
            <person name="Chaudhuri R.R."/>
            <person name="La Ragione R."/>
            <person name="Hildebrand F."/>
            <person name="Pallen M.J."/>
        </authorList>
    </citation>
    <scope>NUCLEOTIDE SEQUENCE</scope>
    <source>
        <strain evidence="5">ChiSjej4B22-9803</strain>
    </source>
</reference>
<sequence>MKKMMAAFLAFAMLASQTAFAATDTSQMQEALLSVKAKIDIPAELTNFESSTSEYDDGTVSYSFSWNNEDYTKRINVYSDQEGHIHSMNRYDNAWYQNSGDAPRLYDYSKDEIAAFAENYLRRVAPEAFADANDALQYDEQASAGSLDSSPSFYVQFQRVKDGVAVQENSASVNIRLLPSELVVQSFNLDWNYDKSFESLDGVISAADAAEAYKTAFPLELVYRKYGTTDDSAILLEYKLNSADTNYIDAKTGTQVTRDERDAAKYAGSSGGGSANSAVRDEEAAMPTLSPAEQEELTNVAGLKSADEIIATVKTMEELALPADMAVLSSNLYKTDDAYFYQISMQNSDENNGGRYLHITANAKTGLVTSLSSNGFIIRNESAERTQLTEEQIAAYRAKAEGFLKTHYAEQFADAAAREEEYSVTPVYYTNDILYFSYARQIDGIPYVSNTISVSWDTENDRLYSFSLNWDDSVADAPDSASAIDADAAYNTILENDPVSLLYVSVDGVYKPVYAINGGNTTVNAISGALIDYDGEPAVTDENAAYTDIDGHWVADMVNALGNFGIRLEGSAFRPDSEIIQGDYMRLIYATMNNGYLYKTSEDDIYSRLIEMGILSESEKAPASTVKKEDAIKYLLRTMGIKEVAELQGIYICDFADAADISPANLGYCAIAKGFGIASGSDGMLYPQKSITRAEAITLLYQYLTR</sequence>
<evidence type="ECO:0000313" key="6">
    <source>
        <dbReference type="Proteomes" id="UP000824111"/>
    </source>
</evidence>
<organism evidence="5 6">
    <name type="scientific">Candidatus Avimonoglobus intestinipullorum</name>
    <dbReference type="NCBI Taxonomy" id="2840699"/>
    <lineage>
        <taxon>Bacteria</taxon>
        <taxon>Bacillati</taxon>
        <taxon>Bacillota</taxon>
        <taxon>Clostridia</taxon>
        <taxon>Eubacteriales</taxon>
        <taxon>Candidatus Avimonoglobus</taxon>
    </lineage>
</organism>
<evidence type="ECO:0000256" key="3">
    <source>
        <dbReference type="SAM" id="SignalP"/>
    </source>
</evidence>
<protein>
    <submittedName>
        <fullName evidence="5">S-layer homology domain-containing protein</fullName>
    </submittedName>
</protein>
<feature type="signal peptide" evidence="3">
    <location>
        <begin position="1"/>
        <end position="21"/>
    </location>
</feature>
<accession>A0A9D1LV09</accession>
<dbReference type="Pfam" id="PF16244">
    <property type="entry name" value="DUF4901"/>
    <property type="match status" value="1"/>
</dbReference>
<dbReference type="Pfam" id="PF00395">
    <property type="entry name" value="SLH"/>
    <property type="match status" value="1"/>
</dbReference>
<dbReference type="InterPro" id="IPR032599">
    <property type="entry name" value="YcdB/YcdC_rep_domain"/>
</dbReference>
<proteinExistence type="predicted"/>